<comment type="caution">
    <text evidence="1">The sequence shown here is derived from an EMBL/GenBank/DDBJ whole genome shotgun (WGS) entry which is preliminary data.</text>
</comment>
<dbReference type="Proteomes" id="UP000796761">
    <property type="component" value="Unassembled WGS sequence"/>
</dbReference>
<dbReference type="OrthoDB" id="276744at2759"/>
<evidence type="ECO:0000313" key="1">
    <source>
        <dbReference type="EMBL" id="TRZ16799.1"/>
    </source>
</evidence>
<sequence>MPLCPETTGKIRVFGELMNPEPRSLLHDKTMTSVKQPLPYFSSRKRGKLLKRVQWIHPSGHKDDESQEQFSYQERLQELGLLSLEKRRLRGDLINACKDLKDR</sequence>
<reference evidence="1" key="1">
    <citation type="submission" date="2019-04" db="EMBL/GenBank/DDBJ databases">
        <title>Genome assembly of Zosterops borbonicus 15179.</title>
        <authorList>
            <person name="Leroy T."/>
            <person name="Anselmetti Y."/>
            <person name="Tilak M.-K."/>
            <person name="Nabholz B."/>
        </authorList>
    </citation>
    <scope>NUCLEOTIDE SEQUENCE</scope>
    <source>
        <strain evidence="1">HGM_15179</strain>
        <tissue evidence="1">Muscle</tissue>
    </source>
</reference>
<accession>A0A8K1GDM8</accession>
<keyword evidence="2" id="KW-1185">Reference proteome</keyword>
<evidence type="ECO:0000313" key="2">
    <source>
        <dbReference type="Proteomes" id="UP000796761"/>
    </source>
</evidence>
<name>A0A8K1GDM8_9PASS</name>
<dbReference type="AlphaFoldDB" id="A0A8K1GDM8"/>
<protein>
    <submittedName>
        <fullName evidence="1">Uncharacterized protein</fullName>
    </submittedName>
</protein>
<gene>
    <name evidence="1" type="ORF">HGM15179_010308</name>
</gene>
<dbReference type="EMBL" id="SWJQ01000295">
    <property type="protein sequence ID" value="TRZ16799.1"/>
    <property type="molecule type" value="Genomic_DNA"/>
</dbReference>
<organism evidence="1 2">
    <name type="scientific">Zosterops borbonicus</name>
    <dbReference type="NCBI Taxonomy" id="364589"/>
    <lineage>
        <taxon>Eukaryota</taxon>
        <taxon>Metazoa</taxon>
        <taxon>Chordata</taxon>
        <taxon>Craniata</taxon>
        <taxon>Vertebrata</taxon>
        <taxon>Euteleostomi</taxon>
        <taxon>Archelosauria</taxon>
        <taxon>Archosauria</taxon>
        <taxon>Dinosauria</taxon>
        <taxon>Saurischia</taxon>
        <taxon>Theropoda</taxon>
        <taxon>Coelurosauria</taxon>
        <taxon>Aves</taxon>
        <taxon>Neognathae</taxon>
        <taxon>Neoaves</taxon>
        <taxon>Telluraves</taxon>
        <taxon>Australaves</taxon>
        <taxon>Passeriformes</taxon>
        <taxon>Sylvioidea</taxon>
        <taxon>Zosteropidae</taxon>
        <taxon>Zosterops</taxon>
    </lineage>
</organism>
<proteinExistence type="predicted"/>